<dbReference type="Pfam" id="PF00990">
    <property type="entry name" value="GGDEF"/>
    <property type="match status" value="1"/>
</dbReference>
<dbReference type="GO" id="GO:0052621">
    <property type="term" value="F:diguanylate cyclase activity"/>
    <property type="evidence" value="ECO:0007669"/>
    <property type="project" value="UniProtKB-EC"/>
</dbReference>
<comment type="catalytic activity">
    <reaction evidence="3">
        <text>2 GTP = 3',3'-c-di-GMP + 2 diphosphate</text>
        <dbReference type="Rhea" id="RHEA:24898"/>
        <dbReference type="ChEBI" id="CHEBI:33019"/>
        <dbReference type="ChEBI" id="CHEBI:37565"/>
        <dbReference type="ChEBI" id="CHEBI:58805"/>
        <dbReference type="EC" id="2.7.7.65"/>
    </reaction>
</comment>
<dbReference type="FunFam" id="3.30.70.270:FF:000001">
    <property type="entry name" value="Diguanylate cyclase domain protein"/>
    <property type="match status" value="1"/>
</dbReference>
<gene>
    <name evidence="7" type="ORF">P873_06045</name>
</gene>
<dbReference type="InterPro" id="IPR015943">
    <property type="entry name" value="WD40/YVTN_repeat-like_dom_sf"/>
</dbReference>
<dbReference type="SUPFAM" id="SSF55073">
    <property type="entry name" value="Nucleotide cyclase"/>
    <property type="match status" value="1"/>
</dbReference>
<dbReference type="PANTHER" id="PTHR45138">
    <property type="entry name" value="REGULATORY COMPONENTS OF SENSORY TRANSDUCTION SYSTEM"/>
    <property type="match status" value="1"/>
</dbReference>
<evidence type="ECO:0000259" key="6">
    <source>
        <dbReference type="PROSITE" id="PS50887"/>
    </source>
</evidence>
<proteinExistence type="predicted"/>
<dbReference type="EMBL" id="AWXU01000017">
    <property type="protein sequence ID" value="KFN50722.1"/>
    <property type="molecule type" value="Genomic_DNA"/>
</dbReference>
<evidence type="ECO:0000313" key="7">
    <source>
        <dbReference type="EMBL" id="KFN50722.1"/>
    </source>
</evidence>
<dbReference type="Gene3D" id="2.130.10.10">
    <property type="entry name" value="YVTN repeat-like/Quinoprotein amine dehydrogenase"/>
    <property type="match status" value="1"/>
</dbReference>
<dbReference type="SUPFAM" id="SSF50952">
    <property type="entry name" value="Soluble quinoprotein glucose dehydrogenase"/>
    <property type="match status" value="1"/>
</dbReference>
<evidence type="ECO:0000256" key="2">
    <source>
        <dbReference type="ARBA" id="ARBA00012528"/>
    </source>
</evidence>
<evidence type="ECO:0000256" key="1">
    <source>
        <dbReference type="ARBA" id="ARBA00001946"/>
    </source>
</evidence>
<comment type="caution">
    <text evidence="7">The sequence shown here is derived from an EMBL/GenBank/DDBJ whole genome shotgun (WGS) entry which is preliminary data.</text>
</comment>
<comment type="cofactor">
    <cofactor evidence="1">
        <name>Mg(2+)</name>
        <dbReference type="ChEBI" id="CHEBI:18420"/>
    </cofactor>
</comment>
<dbReference type="GO" id="GO:1902201">
    <property type="term" value="P:negative regulation of bacterial-type flagellum-dependent cell motility"/>
    <property type="evidence" value="ECO:0007669"/>
    <property type="project" value="TreeGrafter"/>
</dbReference>
<feature type="coiled-coil region" evidence="4">
    <location>
        <begin position="785"/>
        <end position="812"/>
    </location>
</feature>
<dbReference type="EC" id="2.7.7.65" evidence="2"/>
<dbReference type="InterPro" id="IPR043128">
    <property type="entry name" value="Rev_trsase/Diguanyl_cyclase"/>
</dbReference>
<dbReference type="RefSeq" id="WP_026817116.1">
    <property type="nucleotide sequence ID" value="NZ_AUFF01000006.1"/>
</dbReference>
<dbReference type="STRING" id="1121013.GCA_000426365_02126"/>
<keyword evidence="4" id="KW-0175">Coiled coil</keyword>
<dbReference type="GO" id="GO:0043709">
    <property type="term" value="P:cell adhesion involved in single-species biofilm formation"/>
    <property type="evidence" value="ECO:0007669"/>
    <property type="project" value="TreeGrafter"/>
</dbReference>
<keyword evidence="8" id="KW-1185">Reference proteome</keyword>
<dbReference type="InterPro" id="IPR000160">
    <property type="entry name" value="GGDEF_dom"/>
</dbReference>
<dbReference type="Gene3D" id="2.60.40.10">
    <property type="entry name" value="Immunoglobulins"/>
    <property type="match status" value="1"/>
</dbReference>
<dbReference type="OrthoDB" id="176203at2"/>
<name>A0A091BGP2_9GAMM</name>
<reference evidence="7 8" key="1">
    <citation type="submission" date="2013-09" db="EMBL/GenBank/DDBJ databases">
        <title>Genome sequencing of Arenimonas composti.</title>
        <authorList>
            <person name="Chen F."/>
            <person name="Wang G."/>
        </authorList>
    </citation>
    <scope>NUCLEOTIDE SEQUENCE [LARGE SCALE GENOMIC DNA]</scope>
    <source>
        <strain evidence="7 8">TR7-09</strain>
    </source>
</reference>
<evidence type="ECO:0000256" key="4">
    <source>
        <dbReference type="SAM" id="Coils"/>
    </source>
</evidence>
<dbReference type="AlphaFoldDB" id="A0A091BGP2"/>
<keyword evidence="5" id="KW-0812">Transmembrane</keyword>
<evidence type="ECO:0000256" key="5">
    <source>
        <dbReference type="SAM" id="Phobius"/>
    </source>
</evidence>
<dbReference type="PROSITE" id="PS50887">
    <property type="entry name" value="GGDEF"/>
    <property type="match status" value="1"/>
</dbReference>
<dbReference type="Gene3D" id="3.30.70.270">
    <property type="match status" value="1"/>
</dbReference>
<dbReference type="GO" id="GO:0005886">
    <property type="term" value="C:plasma membrane"/>
    <property type="evidence" value="ECO:0007669"/>
    <property type="project" value="TreeGrafter"/>
</dbReference>
<organism evidence="7 8">
    <name type="scientific">Arenimonas composti TR7-09 = DSM 18010</name>
    <dbReference type="NCBI Taxonomy" id="1121013"/>
    <lineage>
        <taxon>Bacteria</taxon>
        <taxon>Pseudomonadati</taxon>
        <taxon>Pseudomonadota</taxon>
        <taxon>Gammaproteobacteria</taxon>
        <taxon>Lysobacterales</taxon>
        <taxon>Lysobacteraceae</taxon>
        <taxon>Arenimonas</taxon>
    </lineage>
</organism>
<dbReference type="InterPro" id="IPR029787">
    <property type="entry name" value="Nucleotide_cyclase"/>
</dbReference>
<feature type="domain" description="GGDEF" evidence="6">
    <location>
        <begin position="840"/>
        <end position="966"/>
    </location>
</feature>
<dbReference type="SMART" id="SM00267">
    <property type="entry name" value="GGDEF"/>
    <property type="match status" value="1"/>
</dbReference>
<feature type="transmembrane region" description="Helical" evidence="5">
    <location>
        <begin position="752"/>
        <end position="774"/>
    </location>
</feature>
<dbReference type="eggNOG" id="COG3706">
    <property type="taxonomic scope" value="Bacteria"/>
</dbReference>
<protein>
    <recommendedName>
        <fullName evidence="2">diguanylate cyclase</fullName>
        <ecNumber evidence="2">2.7.7.65</ecNumber>
    </recommendedName>
</protein>
<dbReference type="CDD" id="cd01949">
    <property type="entry name" value="GGDEF"/>
    <property type="match status" value="1"/>
</dbReference>
<dbReference type="InterPro" id="IPR013783">
    <property type="entry name" value="Ig-like_fold"/>
</dbReference>
<dbReference type="NCBIfam" id="TIGR00254">
    <property type="entry name" value="GGDEF"/>
    <property type="match status" value="1"/>
</dbReference>
<dbReference type="PANTHER" id="PTHR45138:SF9">
    <property type="entry name" value="DIGUANYLATE CYCLASE DGCM-RELATED"/>
    <property type="match status" value="1"/>
</dbReference>
<evidence type="ECO:0000256" key="3">
    <source>
        <dbReference type="ARBA" id="ARBA00034247"/>
    </source>
</evidence>
<dbReference type="Proteomes" id="UP000029391">
    <property type="component" value="Unassembled WGS sequence"/>
</dbReference>
<sequence length="966" mass="106593">MSPRPNLSGPIAAGRLRRGLAIGLLVLASLVGPAAAEPLPASPLLQHYGVDQTKSAPGHHGVAIDRDGALLVASAEGVLRYDGVDWELSGLPGRSRARSIAIGDDGLAYVGGVDTFGRLARSRDGELMYEELLTRANLRGARRHVGIVWNTLPTRTGVYFRAEKSLFFVPYGEGPAQSWPLGDEVRGFHTADDRLYARVEGVGFTVFDNGRFRPEPGAEVFSRQLLAGVVDRGDWLLLVGREGLYRADAEGIHRLDGPASDAIAGVRSYSVHALDDGSFVAGTLDGELLRVDADLRLRERVDLGAFAVRDMSVDREGGLWAATEGDLVRLAMPSPWSWLGPVQGLTGTPSDFEWYDGALWLASSNGLSRLQPRTDATPVPETLPWTSMEATALHASDAGLLIGVREGLLVLDRGASRPRQLFDSGFDSVYWLVASRHDPAWVYGLSSERLLLLHEDAGRWTLRAALPLDGLNINGMVEAGAGELWFGDTRGPVQRWRLDLAAGALLDRRTFADADGLALVPGNGTSVFRLDERVHAISSERGFVLDGERFVADVAPPLTLVDRPWELQVEETALGDYAYTSRELWHRPADGGDWQRLFPGAQGAVGYTWLRTGRDGVLRLATWNGLLQFDPEERAVPSQPLRLTMERVIARGPDGETLRLPSSSEPIPVRVPAGHSLNLRFGMVSMESGAEFRYVLHGVTPDWSSWTDRDLFIRALPPGDYVLEVEARTRNGRRAPSMNYHFQVEHFWHEQWWMRVLLLIAALATLTAVTLWIVRLRTERYIAANRRLESRIAERTRELEELNRQLAELVTEDALTGVANRRALENGLRREWMRCLDQRRPLSVLMIDVDNFKAYNDSHGHLEGDLQLKGIAQKLFAQHDPQRELLARYGGEEFALLLPGVHADDALRRAEQIRQAVADSAIGMTVSIGVAGFVPDVQAEPDSLLRRADAALYAAKRGGRNRVEGE</sequence>
<dbReference type="InterPro" id="IPR011041">
    <property type="entry name" value="Quinoprot_gluc/sorb_DH_b-prop"/>
</dbReference>
<dbReference type="InterPro" id="IPR050469">
    <property type="entry name" value="Diguanylate_Cyclase"/>
</dbReference>
<evidence type="ECO:0000313" key="8">
    <source>
        <dbReference type="Proteomes" id="UP000029391"/>
    </source>
</evidence>
<accession>A0A091BGP2</accession>
<keyword evidence="5" id="KW-1133">Transmembrane helix</keyword>
<keyword evidence="5" id="KW-0472">Membrane</keyword>